<protein>
    <submittedName>
        <fullName evidence="9">Sugar ABC transporter substrate-binding protein</fullName>
    </submittedName>
</protein>
<evidence type="ECO:0000256" key="8">
    <source>
        <dbReference type="SAM" id="SignalP"/>
    </source>
</evidence>
<evidence type="ECO:0000256" key="1">
    <source>
        <dbReference type="ARBA" id="ARBA00004418"/>
    </source>
</evidence>
<dbReference type="EMBL" id="JAVRQI010000007">
    <property type="protein sequence ID" value="MDT1062242.1"/>
    <property type="molecule type" value="Genomic_DNA"/>
</dbReference>
<evidence type="ECO:0000313" key="9">
    <source>
        <dbReference type="EMBL" id="MDT1062242.1"/>
    </source>
</evidence>
<dbReference type="InterPro" id="IPR050490">
    <property type="entry name" value="Bact_solute-bd_prot1"/>
</dbReference>
<evidence type="ECO:0000256" key="3">
    <source>
        <dbReference type="ARBA" id="ARBA00022475"/>
    </source>
</evidence>
<keyword evidence="5" id="KW-0472">Membrane</keyword>
<comment type="similarity">
    <text evidence="2">Belongs to the bacterial solute-binding protein 1 family.</text>
</comment>
<accession>A0ABU3EEK5</accession>
<keyword evidence="10" id="KW-1185">Reference proteome</keyword>
<sequence>MKKLIASLTTSVALLLPAMSHAQDLTIWAIQAFNQQADDLITQMAEDFGRERGISVEYSIVPANVLNERLAAAIQGDAMPDVFMNVGQQVQYFAKLGVTQPVDDILAEMRAVDGGIYESTVPSVMRDGKAMALPLEVDVVPMFARKDLLEEVGLGLPKTLDELRTASQAILAKNPAITAFGLPTSEANDAETMARMVVWSFGGQMFDETGTKVTWNSPETVAAYKYIADMFAEGTIPRSTLTWDDAGNNTAYQTGRAAFIMNPPSVYSWLKDNDQDLLADTALIPMPVGPGEKGRSATLLSTFSWMVSNKSERQDDAKAWLRYFFKPDNYQKIIETVGGRWIPIYPDMTKSMPLFAENPDFANFDEMARNGVVDGFAGPPTAWAATVSTSKVVTQSIQRVLVDGETPEDAVAWAAAKIEELKVE</sequence>
<feature type="chain" id="PRO_5046629198" evidence="8">
    <location>
        <begin position="23"/>
        <end position="424"/>
    </location>
</feature>
<keyword evidence="6" id="KW-0564">Palmitate</keyword>
<dbReference type="PANTHER" id="PTHR43649:SF33">
    <property type="entry name" value="POLYGALACTURONAN_RHAMNOGALACTURONAN-BINDING PROTEIN YTCQ"/>
    <property type="match status" value="1"/>
</dbReference>
<evidence type="ECO:0000256" key="6">
    <source>
        <dbReference type="ARBA" id="ARBA00023139"/>
    </source>
</evidence>
<dbReference type="Proteomes" id="UP001251085">
    <property type="component" value="Unassembled WGS sequence"/>
</dbReference>
<feature type="signal peptide" evidence="8">
    <location>
        <begin position="1"/>
        <end position="22"/>
    </location>
</feature>
<evidence type="ECO:0000256" key="5">
    <source>
        <dbReference type="ARBA" id="ARBA00023136"/>
    </source>
</evidence>
<reference evidence="10" key="1">
    <citation type="submission" date="2023-07" db="EMBL/GenBank/DDBJ databases">
        <title>Characterization of two Paracoccaceae strains isolated from Phycosphere and proposal of Xinfangfangia lacusdiani sp. nov.</title>
        <authorList>
            <person name="Deng Y."/>
            <person name="Zhang Y.Q."/>
        </authorList>
    </citation>
    <scope>NUCLEOTIDE SEQUENCE [LARGE SCALE GENOMIC DNA]</scope>
    <source>
        <strain evidence="10">CPCC 101403</strain>
    </source>
</reference>
<dbReference type="RefSeq" id="WP_311759340.1">
    <property type="nucleotide sequence ID" value="NZ_JAVRQI010000007.1"/>
</dbReference>
<keyword evidence="7" id="KW-0449">Lipoprotein</keyword>
<evidence type="ECO:0000256" key="2">
    <source>
        <dbReference type="ARBA" id="ARBA00008520"/>
    </source>
</evidence>
<comment type="subcellular location">
    <subcellularLocation>
        <location evidence="1">Periplasm</location>
    </subcellularLocation>
</comment>
<evidence type="ECO:0000256" key="7">
    <source>
        <dbReference type="ARBA" id="ARBA00023288"/>
    </source>
</evidence>
<proteinExistence type="inferred from homology"/>
<dbReference type="SUPFAM" id="SSF53850">
    <property type="entry name" value="Periplasmic binding protein-like II"/>
    <property type="match status" value="1"/>
</dbReference>
<evidence type="ECO:0000313" key="10">
    <source>
        <dbReference type="Proteomes" id="UP001251085"/>
    </source>
</evidence>
<evidence type="ECO:0000256" key="4">
    <source>
        <dbReference type="ARBA" id="ARBA00022729"/>
    </source>
</evidence>
<dbReference type="InterPro" id="IPR006059">
    <property type="entry name" value="SBP"/>
</dbReference>
<name>A0ABU3EEK5_9RHOB</name>
<dbReference type="Gene3D" id="3.40.190.10">
    <property type="entry name" value="Periplasmic binding protein-like II"/>
    <property type="match status" value="1"/>
</dbReference>
<dbReference type="CDD" id="cd13585">
    <property type="entry name" value="PBP2_TMBP_like"/>
    <property type="match status" value="1"/>
</dbReference>
<dbReference type="PANTHER" id="PTHR43649">
    <property type="entry name" value="ARABINOSE-BINDING PROTEIN-RELATED"/>
    <property type="match status" value="1"/>
</dbReference>
<keyword evidence="4 8" id="KW-0732">Signal</keyword>
<gene>
    <name evidence="9" type="ORF">RM190_10255</name>
</gene>
<organism evidence="9 10">
    <name type="scientific">Paracoccus broussonetiae</name>
    <dbReference type="NCBI Taxonomy" id="3075834"/>
    <lineage>
        <taxon>Bacteria</taxon>
        <taxon>Pseudomonadati</taxon>
        <taxon>Pseudomonadota</taxon>
        <taxon>Alphaproteobacteria</taxon>
        <taxon>Rhodobacterales</taxon>
        <taxon>Paracoccaceae</taxon>
        <taxon>Paracoccus</taxon>
    </lineage>
</organism>
<comment type="caution">
    <text evidence="9">The sequence shown here is derived from an EMBL/GenBank/DDBJ whole genome shotgun (WGS) entry which is preliminary data.</text>
</comment>
<keyword evidence="3" id="KW-1003">Cell membrane</keyword>
<dbReference type="Pfam" id="PF01547">
    <property type="entry name" value="SBP_bac_1"/>
    <property type="match status" value="1"/>
</dbReference>